<accession>A0A7C3IVC2</accession>
<reference evidence="4" key="1">
    <citation type="journal article" date="2020" name="mSystems">
        <title>Genome- and Community-Level Interaction Insights into Carbon Utilization and Element Cycling Functions of Hydrothermarchaeota in Hydrothermal Sediment.</title>
        <authorList>
            <person name="Zhou Z."/>
            <person name="Liu Y."/>
            <person name="Xu W."/>
            <person name="Pan J."/>
            <person name="Luo Z.H."/>
            <person name="Li M."/>
        </authorList>
    </citation>
    <scope>NUCLEOTIDE SEQUENCE [LARGE SCALE GENOMIC DNA]</scope>
    <source>
        <strain evidence="3">SpSt-265</strain>
        <strain evidence="4">SpSt-465</strain>
    </source>
</reference>
<sequence>MRNRTGLLAGTGLLALLACLYTYKADATDTFSRAVESFREVNVETKNGAVTVSPVAESVAQIQILRYAYGKDREDAQRRLEQIAVRESVTGEEWHLRVNFPASSVPQGANVTARLPENAEVSVTTSNGRVSVAGINGGVAVITSNGSVEFTGTGGDGYISTTNADVHVRVHEGGMTVNTSNGEIECDLSALPAVKSVSLNTSNGRVVLSLPPDVSCRITASTSNGTVVITGFRAEYEEQSQIRVRARIGSGASSVTVTTTNGDILIQNRSHTAGGLIY</sequence>
<evidence type="ECO:0000313" key="4">
    <source>
        <dbReference type="EMBL" id="HFJ54001.1"/>
    </source>
</evidence>
<proteinExistence type="predicted"/>
<evidence type="ECO:0000256" key="1">
    <source>
        <dbReference type="SAM" id="SignalP"/>
    </source>
</evidence>
<organism evidence="4">
    <name type="scientific">candidate division WOR-3 bacterium</name>
    <dbReference type="NCBI Taxonomy" id="2052148"/>
    <lineage>
        <taxon>Bacteria</taxon>
        <taxon>Bacteria division WOR-3</taxon>
    </lineage>
</organism>
<comment type="caution">
    <text evidence="4">The sequence shown here is derived from an EMBL/GenBank/DDBJ whole genome shotgun (WGS) entry which is preliminary data.</text>
</comment>
<keyword evidence="1" id="KW-0732">Signal</keyword>
<dbReference type="PROSITE" id="PS51257">
    <property type="entry name" value="PROKAR_LIPOPROTEIN"/>
    <property type="match status" value="1"/>
</dbReference>
<gene>
    <name evidence="3" type="ORF">ENP94_00545</name>
    <name evidence="4" type="ORF">ENS16_04850</name>
</gene>
<evidence type="ECO:0000313" key="3">
    <source>
        <dbReference type="EMBL" id="HEA86483.1"/>
    </source>
</evidence>
<dbReference type="AlphaFoldDB" id="A0A7C3IVC2"/>
<dbReference type="InterPro" id="IPR025164">
    <property type="entry name" value="Toastrack_DUF4097"/>
</dbReference>
<protein>
    <recommendedName>
        <fullName evidence="2">DUF4097 domain-containing protein</fullName>
    </recommendedName>
</protein>
<dbReference type="EMBL" id="DSTU01000006">
    <property type="protein sequence ID" value="HFJ54001.1"/>
    <property type="molecule type" value="Genomic_DNA"/>
</dbReference>
<feature type="domain" description="DUF4097" evidence="2">
    <location>
        <begin position="99"/>
        <end position="266"/>
    </location>
</feature>
<name>A0A7C3IVC2_UNCW3</name>
<dbReference type="EMBL" id="DSLG01000002">
    <property type="protein sequence ID" value="HEA86483.1"/>
    <property type="molecule type" value="Genomic_DNA"/>
</dbReference>
<dbReference type="Pfam" id="PF13349">
    <property type="entry name" value="DUF4097"/>
    <property type="match status" value="1"/>
</dbReference>
<feature type="chain" id="PRO_5039820298" description="DUF4097 domain-containing protein" evidence="1">
    <location>
        <begin position="28"/>
        <end position="278"/>
    </location>
</feature>
<feature type="signal peptide" evidence="1">
    <location>
        <begin position="1"/>
        <end position="27"/>
    </location>
</feature>
<evidence type="ECO:0000259" key="2">
    <source>
        <dbReference type="Pfam" id="PF13349"/>
    </source>
</evidence>